<dbReference type="EMBL" id="JBHLUX010000095">
    <property type="protein sequence ID" value="MFC0473718.1"/>
    <property type="molecule type" value="Genomic_DNA"/>
</dbReference>
<reference evidence="2 3" key="1">
    <citation type="submission" date="2024-09" db="EMBL/GenBank/DDBJ databases">
        <authorList>
            <person name="Sun Q."/>
            <person name="Mori K."/>
        </authorList>
    </citation>
    <scope>NUCLEOTIDE SEQUENCE [LARGE SCALE GENOMIC DNA]</scope>
    <source>
        <strain evidence="2 3">NCAIM B.02610</strain>
    </source>
</reference>
<name>A0ABV6KK81_9BACI</name>
<gene>
    <name evidence="2" type="ORF">ACFFHM_25200</name>
</gene>
<proteinExistence type="predicted"/>
<comment type="caution">
    <text evidence="2">The sequence shown here is derived from an EMBL/GenBank/DDBJ whole genome shotgun (WGS) entry which is preliminary data.</text>
</comment>
<keyword evidence="3" id="KW-1185">Reference proteome</keyword>
<protein>
    <submittedName>
        <fullName evidence="2">Uncharacterized protein</fullName>
    </submittedName>
</protein>
<feature type="region of interest" description="Disordered" evidence="1">
    <location>
        <begin position="25"/>
        <end position="56"/>
    </location>
</feature>
<dbReference type="Proteomes" id="UP001589838">
    <property type="component" value="Unassembled WGS sequence"/>
</dbReference>
<evidence type="ECO:0000256" key="1">
    <source>
        <dbReference type="SAM" id="MobiDB-lite"/>
    </source>
</evidence>
<organism evidence="2 3">
    <name type="scientific">Halalkalibacter kiskunsagensis</name>
    <dbReference type="NCBI Taxonomy" id="1548599"/>
    <lineage>
        <taxon>Bacteria</taxon>
        <taxon>Bacillati</taxon>
        <taxon>Bacillota</taxon>
        <taxon>Bacilli</taxon>
        <taxon>Bacillales</taxon>
        <taxon>Bacillaceae</taxon>
        <taxon>Halalkalibacter</taxon>
    </lineage>
</organism>
<dbReference type="RefSeq" id="WP_390184065.1">
    <property type="nucleotide sequence ID" value="NZ_JAXBLX010000017.1"/>
</dbReference>
<accession>A0ABV6KK81</accession>
<evidence type="ECO:0000313" key="2">
    <source>
        <dbReference type="EMBL" id="MFC0473718.1"/>
    </source>
</evidence>
<sequence length="56" mass="6133">MAKPKESNYEGRDKKFVDVDRMINEGLGGGTTHGLQSGIIEESRGNLEEEDPPATK</sequence>
<evidence type="ECO:0000313" key="3">
    <source>
        <dbReference type="Proteomes" id="UP001589838"/>
    </source>
</evidence>